<name>A0AAV6M8J3_9ROSI</name>
<protein>
    <submittedName>
        <fullName evidence="1">Uncharacterized protein</fullName>
    </submittedName>
</protein>
<dbReference type="GO" id="GO:0004222">
    <property type="term" value="F:metalloendopeptidase activity"/>
    <property type="evidence" value="ECO:0007669"/>
    <property type="project" value="TreeGrafter"/>
</dbReference>
<organism evidence="1 2">
    <name type="scientific">Cucurbita argyrosperma subsp. sororia</name>
    <dbReference type="NCBI Taxonomy" id="37648"/>
    <lineage>
        <taxon>Eukaryota</taxon>
        <taxon>Viridiplantae</taxon>
        <taxon>Streptophyta</taxon>
        <taxon>Embryophyta</taxon>
        <taxon>Tracheophyta</taxon>
        <taxon>Spermatophyta</taxon>
        <taxon>Magnoliopsida</taxon>
        <taxon>eudicotyledons</taxon>
        <taxon>Gunneridae</taxon>
        <taxon>Pentapetalae</taxon>
        <taxon>rosids</taxon>
        <taxon>fabids</taxon>
        <taxon>Cucurbitales</taxon>
        <taxon>Cucurbitaceae</taxon>
        <taxon>Cucurbiteae</taxon>
        <taxon>Cucurbita</taxon>
    </lineage>
</organism>
<dbReference type="GO" id="GO:0016020">
    <property type="term" value="C:membrane"/>
    <property type="evidence" value="ECO:0007669"/>
    <property type="project" value="TreeGrafter"/>
</dbReference>
<gene>
    <name evidence="1" type="ORF">SDJN03_24344</name>
</gene>
<proteinExistence type="predicted"/>
<dbReference type="Proteomes" id="UP000685013">
    <property type="component" value="Chromosome 16"/>
</dbReference>
<feature type="non-terminal residue" evidence="1">
    <location>
        <position position="1"/>
    </location>
</feature>
<dbReference type="AlphaFoldDB" id="A0AAV6M8J3"/>
<comment type="caution">
    <text evidence="1">The sequence shown here is derived from an EMBL/GenBank/DDBJ whole genome shotgun (WGS) entry which is preliminary data.</text>
</comment>
<evidence type="ECO:0000313" key="1">
    <source>
        <dbReference type="EMBL" id="KAG6576770.1"/>
    </source>
</evidence>
<reference evidence="1 2" key="1">
    <citation type="journal article" date="2021" name="Hortic Res">
        <title>The domestication of Cucurbita argyrosperma as revealed by the genome of its wild relative.</title>
        <authorList>
            <person name="Barrera-Redondo J."/>
            <person name="Sanchez-de la Vega G."/>
            <person name="Aguirre-Liguori J.A."/>
            <person name="Castellanos-Morales G."/>
            <person name="Gutierrez-Guerrero Y.T."/>
            <person name="Aguirre-Dugua X."/>
            <person name="Aguirre-Planter E."/>
            <person name="Tenaillon M.I."/>
            <person name="Lira-Saade R."/>
            <person name="Eguiarte L.E."/>
        </authorList>
    </citation>
    <scope>NUCLEOTIDE SEQUENCE [LARGE SCALE GENOMIC DNA]</scope>
    <source>
        <strain evidence="1">JBR-2021</strain>
    </source>
</reference>
<dbReference type="EMBL" id="JAGKQH010000016">
    <property type="protein sequence ID" value="KAG6576770.1"/>
    <property type="molecule type" value="Genomic_DNA"/>
</dbReference>
<dbReference type="PANTHER" id="PTHR22726">
    <property type="entry name" value="METALLOENDOPEPTIDASE OMA1"/>
    <property type="match status" value="1"/>
</dbReference>
<keyword evidence="2" id="KW-1185">Reference proteome</keyword>
<accession>A0AAV6M8J3</accession>
<dbReference type="InterPro" id="IPR051156">
    <property type="entry name" value="Mito/Outer_Membr_Metalloprot"/>
</dbReference>
<sequence length="219" mass="25094">MGFNRLLQLYKDLEDKFERIGGYTIPSSVIPRDSTMSIITVSSILSPEDLGDGFRIQEPYWLLCLRVLGFFITVYYGNLETIPYTKRRHFVLLSRAMERSLGESQFEQMKAAFKGKILPAVHPESVRVRLIAKDIIDALQRGLKQENVWSDLGYASEAAIGAPEGSGNETLMALRDSGAGKMEGKWYREDEILDDKWVERSRKKVRNRGPKQISRIWMD</sequence>
<dbReference type="GO" id="GO:0051603">
    <property type="term" value="P:proteolysis involved in protein catabolic process"/>
    <property type="evidence" value="ECO:0007669"/>
    <property type="project" value="TreeGrafter"/>
</dbReference>
<dbReference type="PANTHER" id="PTHR22726:SF1">
    <property type="entry name" value="METALLOENDOPEPTIDASE OMA1, MITOCHONDRIAL"/>
    <property type="match status" value="1"/>
</dbReference>
<evidence type="ECO:0000313" key="2">
    <source>
        <dbReference type="Proteomes" id="UP000685013"/>
    </source>
</evidence>